<evidence type="ECO:0000313" key="1">
    <source>
        <dbReference type="EMBL" id="EOB13877.1"/>
    </source>
</evidence>
<keyword evidence="2" id="KW-1185">Reference proteome</keyword>
<dbReference type="EMBL" id="KB908961">
    <property type="protein sequence ID" value="EOB13877.1"/>
    <property type="molecule type" value="Genomic_DNA"/>
</dbReference>
<dbReference type="Proteomes" id="UP000016927">
    <property type="component" value="Unassembled WGS sequence"/>
</dbReference>
<organism evidence="1 2">
    <name type="scientific">Nosema bombycis (strain CQ1 / CVCC 102059)</name>
    <name type="common">Microsporidian parasite</name>
    <name type="synonym">Pebrine of silkworm</name>
    <dbReference type="NCBI Taxonomy" id="578461"/>
    <lineage>
        <taxon>Eukaryota</taxon>
        <taxon>Fungi</taxon>
        <taxon>Fungi incertae sedis</taxon>
        <taxon>Microsporidia</taxon>
        <taxon>Nosematidae</taxon>
        <taxon>Nosema</taxon>
    </lineage>
</organism>
<accession>R0KUL0</accession>
<sequence>MLIHATSSFLYGNLSNKNIFNIFFLFRPMEISNFFKLITKFIAAKNYMEVSDEEDVPLNAEKCVNAICLCDTSAVSNSQNNKMEDPSKTSESFSMFKTFTPSDHDNQACANHLKNVLNSVFKKKIKNSNNTNYFYYMKKNVKMYECKNFMIVFFPYETSQKRFSRFFVYAILKNENWNLTNLWEHLYSKGTTSIMEYYNICRMKYVEMYIPIPETISLMNKFGLEDPNVLQGKIYLRNNVKRENCFSVLTKKILDYFWPAEKIIRVSTPYLAFTCNQKDENKIQMFFMDNNENLMTV</sequence>
<dbReference type="VEuPathDB" id="MicrosporidiaDB:NBO_53g0002"/>
<proteinExistence type="predicted"/>
<reference evidence="1 2" key="1">
    <citation type="journal article" date="2013" name="BMC Genomics">
        <title>Comparative genomics of parasitic silkworm microsporidia reveal an association between genome expansion and host adaptation.</title>
        <authorList>
            <person name="Pan G."/>
            <person name="Xu J."/>
            <person name="Li T."/>
            <person name="Xia Q."/>
            <person name="Liu S.L."/>
            <person name="Zhang G."/>
            <person name="Li S."/>
            <person name="Li C."/>
            <person name="Liu H."/>
            <person name="Yang L."/>
            <person name="Liu T."/>
            <person name="Zhang X."/>
            <person name="Wu Z."/>
            <person name="Fan W."/>
            <person name="Dang X."/>
            <person name="Xiang H."/>
            <person name="Tao M."/>
            <person name="Li Y."/>
            <person name="Hu J."/>
            <person name="Li Z."/>
            <person name="Lin L."/>
            <person name="Luo J."/>
            <person name="Geng L."/>
            <person name="Wang L."/>
            <person name="Long M."/>
            <person name="Wan Y."/>
            <person name="He N."/>
            <person name="Zhang Z."/>
            <person name="Lu C."/>
            <person name="Keeling P.J."/>
            <person name="Wang J."/>
            <person name="Xiang Z."/>
            <person name="Zhou Z."/>
        </authorList>
    </citation>
    <scope>NUCLEOTIDE SEQUENCE [LARGE SCALE GENOMIC DNA]</scope>
    <source>
        <strain evidence="2">CQ1 / CVCC 102059</strain>
    </source>
</reference>
<name>R0KUL0_NOSB1</name>
<dbReference type="AlphaFoldDB" id="R0KUL0"/>
<evidence type="ECO:0000313" key="2">
    <source>
        <dbReference type="Proteomes" id="UP000016927"/>
    </source>
</evidence>
<dbReference type="HOGENOM" id="CLU_1073989_0_0_1"/>
<protein>
    <submittedName>
        <fullName evidence="1">Uncharacterized protein</fullName>
    </submittedName>
</protein>
<gene>
    <name evidence="1" type="ORF">NBO_53g0002</name>
</gene>